<dbReference type="Proteomes" id="UP000076881">
    <property type="component" value="Unassembled WGS sequence"/>
</dbReference>
<dbReference type="SUPFAM" id="SSF57701">
    <property type="entry name" value="Zn2/Cys6 DNA-binding domain"/>
    <property type="match status" value="1"/>
</dbReference>
<sequence length="530" mass="58876">MVNRGRSKGCVTCKQRRVKCDETRPECGHCRRLGLRCGGYETKCARRLKFKDQNHKFFSEKSERQPSPSQALVPVSSPRTIADPDSAVAFYLGQYAGKGRETASARGFFEVLIPTYNAQPENSPLSLALRATATKVLSLWRHGPKGLALPQTAYAEAVSRVRQAVQDDVERQNPATIMAIVALQLCESIAAVFNLRPASKVHQSGAVSLLPYLTTGSNASAGEYIRRFVVHTEIASAIREKKPLPGMFITSTARGSNPSSVLDAIGAEVALLQASHAQLEQQIKAPVELQYILTNQIQEAKRIENKLLTWEQLVPEHWRPLRLPRKEFDSSIPAYQDVCEVYTSCQIATIWNLWRVQRLILAAVIADSHTRLRNYDLKTPSQQAKETAAAQELVDGICYSVPFYLGNRCRPMSLRDFTDTSILYPSGTVLHLDTSHIIAQGPWNILSPLSRLLALFSDGSGQSIAVLLRTGQITWIREQFLRVTILLHVAFAHGKGYTPDSGSLIAQYTEEETEKLMKLVRSGLRFTSGS</sequence>
<dbReference type="EMBL" id="AZHF01000003">
    <property type="protein sequence ID" value="OAA77949.1"/>
    <property type="molecule type" value="Genomic_DNA"/>
</dbReference>
<dbReference type="Pfam" id="PF00172">
    <property type="entry name" value="Zn_clus"/>
    <property type="match status" value="1"/>
</dbReference>
<feature type="region of interest" description="Disordered" evidence="2">
    <location>
        <begin position="58"/>
        <end position="78"/>
    </location>
</feature>
<dbReference type="GO" id="GO:0008270">
    <property type="term" value="F:zinc ion binding"/>
    <property type="evidence" value="ECO:0007669"/>
    <property type="project" value="InterPro"/>
</dbReference>
<keyword evidence="1" id="KW-0539">Nucleus</keyword>
<dbReference type="CDD" id="cd00067">
    <property type="entry name" value="GAL4"/>
    <property type="match status" value="1"/>
</dbReference>
<dbReference type="STRING" id="1081108.A0A168HLR9"/>
<dbReference type="PANTHER" id="PTHR38791">
    <property type="entry name" value="ZN(II)2CYS6 TRANSCRIPTION FACTOR (EUROFUNG)-RELATED-RELATED"/>
    <property type="match status" value="1"/>
</dbReference>
<keyword evidence="4" id="KW-0238">DNA-binding</keyword>
<dbReference type="GO" id="GO:0003677">
    <property type="term" value="F:DNA binding"/>
    <property type="evidence" value="ECO:0007669"/>
    <property type="project" value="UniProtKB-KW"/>
</dbReference>
<dbReference type="PROSITE" id="PS50048">
    <property type="entry name" value="ZN2_CY6_FUNGAL_2"/>
    <property type="match status" value="1"/>
</dbReference>
<organism evidence="4 5">
    <name type="scientific">Akanthomyces lecanii RCEF 1005</name>
    <dbReference type="NCBI Taxonomy" id="1081108"/>
    <lineage>
        <taxon>Eukaryota</taxon>
        <taxon>Fungi</taxon>
        <taxon>Dikarya</taxon>
        <taxon>Ascomycota</taxon>
        <taxon>Pezizomycotina</taxon>
        <taxon>Sordariomycetes</taxon>
        <taxon>Hypocreomycetidae</taxon>
        <taxon>Hypocreales</taxon>
        <taxon>Cordycipitaceae</taxon>
        <taxon>Akanthomyces</taxon>
        <taxon>Cordyceps confragosa</taxon>
    </lineage>
</organism>
<dbReference type="OrthoDB" id="2991872at2759"/>
<name>A0A168HLR9_CORDF</name>
<comment type="caution">
    <text evidence="4">The sequence shown here is derived from an EMBL/GenBank/DDBJ whole genome shotgun (WGS) entry which is preliminary data.</text>
</comment>
<proteinExistence type="predicted"/>
<accession>A0A168HLR9</accession>
<evidence type="ECO:0000256" key="1">
    <source>
        <dbReference type="ARBA" id="ARBA00023242"/>
    </source>
</evidence>
<protein>
    <submittedName>
        <fullName evidence="4">Zn(2)-C6 fungal-type DNA-binding domain protein</fullName>
    </submittedName>
</protein>
<dbReference type="PROSITE" id="PS00463">
    <property type="entry name" value="ZN2_CY6_FUNGAL_1"/>
    <property type="match status" value="1"/>
</dbReference>
<evidence type="ECO:0000313" key="5">
    <source>
        <dbReference type="Proteomes" id="UP000076881"/>
    </source>
</evidence>
<dbReference type="GO" id="GO:0000981">
    <property type="term" value="F:DNA-binding transcription factor activity, RNA polymerase II-specific"/>
    <property type="evidence" value="ECO:0007669"/>
    <property type="project" value="InterPro"/>
</dbReference>
<reference evidence="4 5" key="1">
    <citation type="journal article" date="2016" name="Genome Biol. Evol.">
        <title>Divergent and convergent evolution of fungal pathogenicity.</title>
        <authorList>
            <person name="Shang Y."/>
            <person name="Xiao G."/>
            <person name="Zheng P."/>
            <person name="Cen K."/>
            <person name="Zhan S."/>
            <person name="Wang C."/>
        </authorList>
    </citation>
    <scope>NUCLEOTIDE SEQUENCE [LARGE SCALE GENOMIC DNA]</scope>
    <source>
        <strain evidence="4 5">RCEF 1005</strain>
    </source>
</reference>
<dbReference type="Gene3D" id="4.10.240.10">
    <property type="entry name" value="Zn(2)-C6 fungal-type DNA-binding domain"/>
    <property type="match status" value="1"/>
</dbReference>
<evidence type="ECO:0000256" key="2">
    <source>
        <dbReference type="SAM" id="MobiDB-lite"/>
    </source>
</evidence>
<keyword evidence="5" id="KW-1185">Reference proteome</keyword>
<dbReference type="InterPro" id="IPR001138">
    <property type="entry name" value="Zn2Cys6_DnaBD"/>
</dbReference>
<evidence type="ECO:0000259" key="3">
    <source>
        <dbReference type="PROSITE" id="PS50048"/>
    </source>
</evidence>
<dbReference type="SMART" id="SM00066">
    <property type="entry name" value="GAL4"/>
    <property type="match status" value="1"/>
</dbReference>
<dbReference type="InterPro" id="IPR053175">
    <property type="entry name" value="DHMBA_Reg_Transcription_Factor"/>
</dbReference>
<dbReference type="InterPro" id="IPR036864">
    <property type="entry name" value="Zn2-C6_fun-type_DNA-bd_sf"/>
</dbReference>
<dbReference type="AlphaFoldDB" id="A0A168HLR9"/>
<gene>
    <name evidence="4" type="ORF">LEL_04772</name>
</gene>
<feature type="domain" description="Zn(2)-C6 fungal-type" evidence="3">
    <location>
        <begin position="9"/>
        <end position="37"/>
    </location>
</feature>
<evidence type="ECO:0000313" key="4">
    <source>
        <dbReference type="EMBL" id="OAA77949.1"/>
    </source>
</evidence>